<gene>
    <name evidence="1" type="ORF">QQF64_009424</name>
</gene>
<proteinExistence type="predicted"/>
<evidence type="ECO:0000313" key="1">
    <source>
        <dbReference type="EMBL" id="KAL1258847.1"/>
    </source>
</evidence>
<organism evidence="1 2">
    <name type="scientific">Cirrhinus molitorella</name>
    <name type="common">mud carp</name>
    <dbReference type="NCBI Taxonomy" id="172907"/>
    <lineage>
        <taxon>Eukaryota</taxon>
        <taxon>Metazoa</taxon>
        <taxon>Chordata</taxon>
        <taxon>Craniata</taxon>
        <taxon>Vertebrata</taxon>
        <taxon>Euteleostomi</taxon>
        <taxon>Actinopterygii</taxon>
        <taxon>Neopterygii</taxon>
        <taxon>Teleostei</taxon>
        <taxon>Ostariophysi</taxon>
        <taxon>Cypriniformes</taxon>
        <taxon>Cyprinidae</taxon>
        <taxon>Labeoninae</taxon>
        <taxon>Labeonini</taxon>
        <taxon>Cirrhinus</taxon>
    </lineage>
</organism>
<accession>A0ABR3M140</accession>
<reference evidence="1 2" key="1">
    <citation type="submission" date="2023-09" db="EMBL/GenBank/DDBJ databases">
        <authorList>
            <person name="Wang M."/>
        </authorList>
    </citation>
    <scope>NUCLEOTIDE SEQUENCE [LARGE SCALE GENOMIC DNA]</scope>
    <source>
        <strain evidence="1">GT-2023</strain>
        <tissue evidence="1">Liver</tissue>
    </source>
</reference>
<dbReference type="Proteomes" id="UP001558613">
    <property type="component" value="Unassembled WGS sequence"/>
</dbReference>
<protein>
    <submittedName>
        <fullName evidence="1">Uncharacterized protein</fullName>
    </submittedName>
</protein>
<evidence type="ECO:0000313" key="2">
    <source>
        <dbReference type="Proteomes" id="UP001558613"/>
    </source>
</evidence>
<name>A0ABR3M140_9TELE</name>
<keyword evidence="2" id="KW-1185">Reference proteome</keyword>
<comment type="caution">
    <text evidence="1">The sequence shown here is derived from an EMBL/GenBank/DDBJ whole genome shotgun (WGS) entry which is preliminary data.</text>
</comment>
<dbReference type="EMBL" id="JAYMGO010000016">
    <property type="protein sequence ID" value="KAL1258847.1"/>
    <property type="molecule type" value="Genomic_DNA"/>
</dbReference>
<sequence length="125" mass="13856">MSPGQQQEGERGLNLLASCGEAKAIRLNSVQRPGSRVHPSVLAGFAHCRDISASGSQAWPQHSRGRDVACLHTWYIYGLCHGETLSARDPTLYNGPLLFPRDSIYITLPSEQAFTRGLFCEERRE</sequence>